<dbReference type="Proteomes" id="UP000185936">
    <property type="component" value="Unassembled WGS sequence"/>
</dbReference>
<protein>
    <submittedName>
        <fullName evidence="2">HTH domain-containing protein</fullName>
    </submittedName>
</protein>
<gene>
    <name evidence="2" type="ORF">SAMN05421752_11612</name>
</gene>
<dbReference type="Gene3D" id="1.10.10.10">
    <property type="entry name" value="Winged helix-like DNA-binding domain superfamily/Winged helix DNA-binding domain"/>
    <property type="match status" value="1"/>
</dbReference>
<evidence type="ECO:0000256" key="1">
    <source>
        <dbReference type="SAM" id="MobiDB-lite"/>
    </source>
</evidence>
<dbReference type="OrthoDB" id="197841at2157"/>
<keyword evidence="3" id="KW-1185">Reference proteome</keyword>
<dbReference type="EMBL" id="FTNR01000016">
    <property type="protein sequence ID" value="SIS16593.1"/>
    <property type="molecule type" value="Genomic_DNA"/>
</dbReference>
<accession>A0A1N7GVG2</accession>
<evidence type="ECO:0000313" key="3">
    <source>
        <dbReference type="Proteomes" id="UP000185936"/>
    </source>
</evidence>
<organism evidence="2 3">
    <name type="scientific">Natronorubrum thiooxidans</name>
    <dbReference type="NCBI Taxonomy" id="308853"/>
    <lineage>
        <taxon>Archaea</taxon>
        <taxon>Methanobacteriati</taxon>
        <taxon>Methanobacteriota</taxon>
        <taxon>Stenosarchaea group</taxon>
        <taxon>Halobacteria</taxon>
        <taxon>Halobacteriales</taxon>
        <taxon>Natrialbaceae</taxon>
        <taxon>Natronorubrum</taxon>
    </lineage>
</organism>
<feature type="region of interest" description="Disordered" evidence="1">
    <location>
        <begin position="1014"/>
        <end position="1034"/>
    </location>
</feature>
<sequence length="1034" mass="113895">MSRFDILPCSTCTNTWIQESGWQAQQTVLCPHCQSEHPTDRVEPRGSQETLAGASELRSRIEAAEAGESEVYEAFIEDRGQYAEQADEVESQIDSLAFDDEEMDLSPPGSDRYEELAKTVFESDRWRFEELAEEYSGIGFDAFEDKVSLQDSNAKIYSDYVDDSLEGWADRPDRDELPTGEVSIADTRPIDTAAVVEIDDVTITSVWEDLMASHALQRALARALGNLFGGLDLEECYDELKTRNVPFWLRKPIADATKGYTHDIWIVVSNFVPELADPSLSAIEDLLAVASLFNGLEHPETVTIVVRDAFVDPTQTRRDQRVDVCDLLAVLAASLDIQIVGDKSTLQTLADRHRLDLPGVSEWCNRHRGDNHVGDLSERALAALDPDGRAAMILRDLADSPDGVLSRHALESTHAVSSQRISQVLRTDDNSLIDLGLIEIYGPDGDQMIQLLEAGERVIDTFNREHGRQQSLSDFDFSTGKSHLQCRVTPREGVGGEEDVDLPQEGRPYRTRYANSNTHAAAAACGRSGAVTIVDGSIEGRNGDDGKVRLVSYDDDRDEAVVAVRAAEPLPCTVSVALALASPRFIDRALPTNRLGTIDDPPAILRDARNIGALSSDALADPEVLRDDLVEWGESIAQMTTKLRHQDYEDRCAFRSRIMRLAHGLTGSIVHLLDLVGTDIIREIRVPQGANLEKHLKPLAKSIGISAAIQSRYGAFAPYRQLFDVPNCDSPLLSPTVDAADPTGTLIGSFVIRGPDVHRFRDVLEYYLETPRELVDDAPEFGIDITVRDVDRTDFEQTITRILEQKNIATTHQAISVLYGLVATPHDVARVLNTRLSPEDRRREIRPDELRVALRGLEPTALVPELPRSVGKIIAALLTASEPLSQKTVAERADVSTRTVRNHADKLAAFDIVRIGADGYRLALSFVSASERRQPVFPSTTSKSASLLFDAVDPLLVSTLPPAQYGDPADPIGSVLFEPQDPLALLEIDAYAPWIKLAGRLTDCERQTQPEKHIHMGPELAQQPIEAAAMSAAD</sequence>
<dbReference type="InterPro" id="IPR036390">
    <property type="entry name" value="WH_DNA-bd_sf"/>
</dbReference>
<dbReference type="SUPFAM" id="SSF46785">
    <property type="entry name" value="Winged helix' DNA-binding domain"/>
    <property type="match status" value="1"/>
</dbReference>
<reference evidence="3" key="1">
    <citation type="submission" date="2017-01" db="EMBL/GenBank/DDBJ databases">
        <authorList>
            <person name="Varghese N."/>
            <person name="Submissions S."/>
        </authorList>
    </citation>
    <scope>NUCLEOTIDE SEQUENCE [LARGE SCALE GENOMIC DNA]</scope>
    <source>
        <strain evidence="3">type strain: HArc-</strain>
    </source>
</reference>
<proteinExistence type="predicted"/>
<name>A0A1N7GVG2_9EURY</name>
<evidence type="ECO:0000313" key="2">
    <source>
        <dbReference type="EMBL" id="SIS16593.1"/>
    </source>
</evidence>
<dbReference type="AlphaFoldDB" id="A0A1N7GVG2"/>
<dbReference type="InterPro" id="IPR036388">
    <property type="entry name" value="WH-like_DNA-bd_sf"/>
</dbReference>